<name>A0ABS6K201_9FIRM</name>
<evidence type="ECO:0000313" key="1">
    <source>
        <dbReference type="EMBL" id="MBU9724411.1"/>
    </source>
</evidence>
<reference evidence="1 2" key="1">
    <citation type="submission" date="2021-06" db="EMBL/GenBank/DDBJ databases">
        <title>Description of novel taxa of the family Lachnospiraceae.</title>
        <authorList>
            <person name="Chaplin A.V."/>
            <person name="Sokolova S.R."/>
            <person name="Pikina A.P."/>
            <person name="Korzhanova M."/>
            <person name="Belova V."/>
            <person name="Korostin D."/>
            <person name="Efimov B.A."/>
        </authorList>
    </citation>
    <scope>NUCLEOTIDE SEQUENCE [LARGE SCALE GENOMIC DNA]</scope>
    <source>
        <strain evidence="1 2">ASD4241</strain>
    </source>
</reference>
<evidence type="ECO:0000313" key="2">
    <source>
        <dbReference type="Proteomes" id="UP001314681"/>
    </source>
</evidence>
<dbReference type="EMBL" id="JAHQCX010000001">
    <property type="protein sequence ID" value="MBU9724411.1"/>
    <property type="molecule type" value="Genomic_DNA"/>
</dbReference>
<protein>
    <submittedName>
        <fullName evidence="1">Uncharacterized protein</fullName>
    </submittedName>
</protein>
<accession>A0ABS6K201</accession>
<dbReference type="Proteomes" id="UP001314681">
    <property type="component" value="Unassembled WGS sequence"/>
</dbReference>
<dbReference type="RefSeq" id="WP_238726000.1">
    <property type="nucleotide sequence ID" value="NZ_JAHQCX010000001.1"/>
</dbReference>
<gene>
    <name evidence="1" type="ORF">KTH90_00135</name>
</gene>
<proteinExistence type="predicted"/>
<organism evidence="1 2">
    <name type="scientific">Diplocloster modestus</name>
    <dbReference type="NCBI Taxonomy" id="2850322"/>
    <lineage>
        <taxon>Bacteria</taxon>
        <taxon>Bacillati</taxon>
        <taxon>Bacillota</taxon>
        <taxon>Clostridia</taxon>
        <taxon>Lachnospirales</taxon>
        <taxon>Lachnospiraceae</taxon>
        <taxon>Diplocloster</taxon>
    </lineage>
</organism>
<keyword evidence="2" id="KW-1185">Reference proteome</keyword>
<comment type="caution">
    <text evidence="1">The sequence shown here is derived from an EMBL/GenBank/DDBJ whole genome shotgun (WGS) entry which is preliminary data.</text>
</comment>
<sequence>MNYIAQINAFERWLETNYLPVPSQLLWYKLMNISNRAGWPEWIQVDNRRLMATMQINREATFIGVRDRLANAGLIEFQKGRKGFPNRYRINTFKSVVQSEAETVVQSEVKPVVKTEVETVDINKHKQKPNENSKKGISKEIPEKKTYVPDDLLNAAILDFVAFRKSIKAPMTDHAVDLVIKKLDKMTTDNDEKIDILNQSIMNGWKGVFPLKNQGQKYERGSTGNFYDQMKEWANEHECD</sequence>